<dbReference type="Pfam" id="PF03597">
    <property type="entry name" value="FixS"/>
    <property type="match status" value="1"/>
</dbReference>
<feature type="transmembrane region" description="Helical" evidence="1">
    <location>
        <begin position="5"/>
        <end position="26"/>
    </location>
</feature>
<gene>
    <name evidence="2" type="ORF">PIECOFPK_01174</name>
</gene>
<keyword evidence="3" id="KW-1185">Reference proteome</keyword>
<evidence type="ECO:0000313" key="2">
    <source>
        <dbReference type="EMBL" id="WWC83462.1"/>
    </source>
</evidence>
<dbReference type="Proteomes" id="UP001321305">
    <property type="component" value="Chromosome"/>
</dbReference>
<name>A0ABZ2EJI4_9BACT</name>
<evidence type="ECO:0000256" key="1">
    <source>
        <dbReference type="SAM" id="Phobius"/>
    </source>
</evidence>
<keyword evidence="1" id="KW-1133">Transmembrane helix</keyword>
<accession>A0ABZ2EJI4</accession>
<reference evidence="3" key="1">
    <citation type="submission" date="2024-01" db="EMBL/GenBank/DDBJ databases">
        <title>Mycovorax composti gen. nov. sp. nov., a member of the family Chitinophagaceae isolated from button mushroom compost.</title>
        <authorList>
            <person name="Thai M."/>
            <person name="Bell T.L."/>
            <person name="Kertesz M.A."/>
        </authorList>
    </citation>
    <scope>NUCLEOTIDE SEQUENCE [LARGE SCALE GENOMIC DNA]</scope>
    <source>
        <strain evidence="3">C216</strain>
    </source>
</reference>
<dbReference type="InterPro" id="IPR004714">
    <property type="entry name" value="Cyt_oxidase_maturation_cbb3"/>
</dbReference>
<evidence type="ECO:0000313" key="3">
    <source>
        <dbReference type="Proteomes" id="UP001321305"/>
    </source>
</evidence>
<proteinExistence type="predicted"/>
<dbReference type="NCBIfam" id="TIGR00847">
    <property type="entry name" value="ccoS"/>
    <property type="match status" value="1"/>
</dbReference>
<keyword evidence="1" id="KW-0812">Transmembrane</keyword>
<sequence>MMVIILLLIISICISGGFLIAFLWSVKDGQYDDNYAAANRILFDQTKNKD</sequence>
<evidence type="ECO:0008006" key="4">
    <source>
        <dbReference type="Google" id="ProtNLM"/>
    </source>
</evidence>
<keyword evidence="1" id="KW-0472">Membrane</keyword>
<organism evidence="2 3">
    <name type="scientific">Mycovorax composti</name>
    <dbReference type="NCBI Taxonomy" id="2962693"/>
    <lineage>
        <taxon>Bacteria</taxon>
        <taxon>Pseudomonadati</taxon>
        <taxon>Bacteroidota</taxon>
        <taxon>Chitinophagia</taxon>
        <taxon>Chitinophagales</taxon>
        <taxon>Chitinophagaceae</taxon>
        <taxon>Mycovorax</taxon>
    </lineage>
</organism>
<dbReference type="EMBL" id="CP144143">
    <property type="protein sequence ID" value="WWC83462.1"/>
    <property type="molecule type" value="Genomic_DNA"/>
</dbReference>
<protein>
    <recommendedName>
        <fullName evidence="4">Cbb3-type cytochrome oxidase assembly protein CcoS</fullName>
    </recommendedName>
</protein>